<feature type="domain" description="HTH tetR-type" evidence="3">
    <location>
        <begin position="35"/>
        <end position="95"/>
    </location>
</feature>
<dbReference type="PANTHER" id="PTHR30055">
    <property type="entry name" value="HTH-TYPE TRANSCRIPTIONAL REGULATOR RUTR"/>
    <property type="match status" value="1"/>
</dbReference>
<dbReference type="PRINTS" id="PR00455">
    <property type="entry name" value="HTHTETR"/>
</dbReference>
<evidence type="ECO:0000313" key="5">
    <source>
        <dbReference type="Proteomes" id="UP000626982"/>
    </source>
</evidence>
<dbReference type="InterPro" id="IPR009057">
    <property type="entry name" value="Homeodomain-like_sf"/>
</dbReference>
<dbReference type="SUPFAM" id="SSF46689">
    <property type="entry name" value="Homeodomain-like"/>
    <property type="match status" value="1"/>
</dbReference>
<organism evidence="4 5">
    <name type="scientific">Agrococcus terreus</name>
    <dbReference type="NCBI Taxonomy" id="574649"/>
    <lineage>
        <taxon>Bacteria</taxon>
        <taxon>Bacillati</taxon>
        <taxon>Actinomycetota</taxon>
        <taxon>Actinomycetes</taxon>
        <taxon>Micrococcales</taxon>
        <taxon>Microbacteriaceae</taxon>
        <taxon>Agrococcus</taxon>
    </lineage>
</organism>
<evidence type="ECO:0000259" key="3">
    <source>
        <dbReference type="PROSITE" id="PS50977"/>
    </source>
</evidence>
<name>A0ABQ2KIW9_9MICO</name>
<protein>
    <recommendedName>
        <fullName evidence="3">HTH tetR-type domain-containing protein</fullName>
    </recommendedName>
</protein>
<evidence type="ECO:0000256" key="2">
    <source>
        <dbReference type="PROSITE-ProRule" id="PRU00335"/>
    </source>
</evidence>
<evidence type="ECO:0000256" key="1">
    <source>
        <dbReference type="ARBA" id="ARBA00023125"/>
    </source>
</evidence>
<accession>A0ABQ2KIW9</accession>
<dbReference type="Pfam" id="PF17928">
    <property type="entry name" value="TetR_C_22"/>
    <property type="match status" value="1"/>
</dbReference>
<evidence type="ECO:0000313" key="4">
    <source>
        <dbReference type="EMBL" id="GGN82739.1"/>
    </source>
</evidence>
<dbReference type="InterPro" id="IPR041674">
    <property type="entry name" value="TetR_C_22"/>
</dbReference>
<keyword evidence="1 2" id="KW-0238">DNA-binding</keyword>
<dbReference type="Pfam" id="PF00440">
    <property type="entry name" value="TetR_N"/>
    <property type="match status" value="1"/>
</dbReference>
<feature type="DNA-binding region" description="H-T-H motif" evidence="2">
    <location>
        <begin position="58"/>
        <end position="77"/>
    </location>
</feature>
<keyword evidence="5" id="KW-1185">Reference proteome</keyword>
<dbReference type="Proteomes" id="UP000626982">
    <property type="component" value="Unassembled WGS sequence"/>
</dbReference>
<dbReference type="Gene3D" id="1.10.357.10">
    <property type="entry name" value="Tetracycline Repressor, domain 2"/>
    <property type="match status" value="1"/>
</dbReference>
<reference evidence="5" key="1">
    <citation type="journal article" date="2019" name="Int. J. Syst. Evol. Microbiol.">
        <title>The Global Catalogue of Microorganisms (GCM) 10K type strain sequencing project: providing services to taxonomists for standard genome sequencing and annotation.</title>
        <authorList>
            <consortium name="The Broad Institute Genomics Platform"/>
            <consortium name="The Broad Institute Genome Sequencing Center for Infectious Disease"/>
            <person name="Wu L."/>
            <person name="Ma J."/>
        </authorList>
    </citation>
    <scope>NUCLEOTIDE SEQUENCE [LARGE SCALE GENOMIC DNA]</scope>
    <source>
        <strain evidence="5">CGMCC 1.6960</strain>
    </source>
</reference>
<comment type="caution">
    <text evidence="4">The sequence shown here is derived from an EMBL/GenBank/DDBJ whole genome shotgun (WGS) entry which is preliminary data.</text>
</comment>
<dbReference type="EMBL" id="BMLM01000001">
    <property type="protein sequence ID" value="GGN82739.1"/>
    <property type="molecule type" value="Genomic_DNA"/>
</dbReference>
<dbReference type="PROSITE" id="PS50977">
    <property type="entry name" value="HTH_TETR_2"/>
    <property type="match status" value="1"/>
</dbReference>
<proteinExistence type="predicted"/>
<dbReference type="InterPro" id="IPR001647">
    <property type="entry name" value="HTH_TetR"/>
</dbReference>
<gene>
    <name evidence="4" type="ORF">GCM10010968_12830</name>
</gene>
<sequence length="228" mass="25030">MDVETGESHADAPAAGTWASASVPVRNEPVQARAAQRIEALLDAAAAVVESHGIEHLTTALVAERAGASIGTVYRYFPDRVAVLIALAARNQERVRLAIERATLVEHETWLHAIDAMIDAMVEVCRTEPSFRTVRAGESLDLGPSTAEPTTRGINDDVERYLSQRWGLPFDDARREHLELSIGAVDAFISYAFLRDRDGDERYIALAHECARKHLFEAWDDPTEAAAA</sequence>
<dbReference type="InterPro" id="IPR050109">
    <property type="entry name" value="HTH-type_TetR-like_transc_reg"/>
</dbReference>
<dbReference type="PANTHER" id="PTHR30055:SF226">
    <property type="entry name" value="HTH-TYPE TRANSCRIPTIONAL REGULATOR PKSA"/>
    <property type="match status" value="1"/>
</dbReference>
<dbReference type="RefSeq" id="WP_188717215.1">
    <property type="nucleotide sequence ID" value="NZ_BAABBD010000002.1"/>
</dbReference>